<keyword evidence="2" id="KW-1185">Reference proteome</keyword>
<proteinExistence type="predicted"/>
<sequence length="167" mass="18640">MQRQRVEPSLSESSGRGPELPDSCLQEPGLPNLLSQYKVPSRDNLEFAQVPSIDDGTGFFTCVTMCLNCWVKASILSHNFLSHSRDASTGDCCKFETGNLFCLNTRIRSHTGEKPFRWPSCLQTFVKSSDLKRHLHIHPGDQPYHCTNCSKSFVQAGNLRTHGNTAP</sequence>
<gene>
    <name evidence="1" type="ORF">HPB49_008284</name>
</gene>
<organism evidence="1 2">
    <name type="scientific">Dermacentor silvarum</name>
    <name type="common">Tick</name>
    <dbReference type="NCBI Taxonomy" id="543639"/>
    <lineage>
        <taxon>Eukaryota</taxon>
        <taxon>Metazoa</taxon>
        <taxon>Ecdysozoa</taxon>
        <taxon>Arthropoda</taxon>
        <taxon>Chelicerata</taxon>
        <taxon>Arachnida</taxon>
        <taxon>Acari</taxon>
        <taxon>Parasitiformes</taxon>
        <taxon>Ixodida</taxon>
        <taxon>Ixodoidea</taxon>
        <taxon>Ixodidae</taxon>
        <taxon>Rhipicephalinae</taxon>
        <taxon>Dermacentor</taxon>
    </lineage>
</organism>
<evidence type="ECO:0000313" key="2">
    <source>
        <dbReference type="Proteomes" id="UP000821865"/>
    </source>
</evidence>
<protein>
    <submittedName>
        <fullName evidence="1">Uncharacterized protein</fullName>
    </submittedName>
</protein>
<evidence type="ECO:0000313" key="1">
    <source>
        <dbReference type="EMBL" id="KAH7949364.1"/>
    </source>
</evidence>
<accession>A0ACB8CQT9</accession>
<name>A0ACB8CQT9_DERSI</name>
<comment type="caution">
    <text evidence="1">The sequence shown here is derived from an EMBL/GenBank/DDBJ whole genome shotgun (WGS) entry which is preliminary data.</text>
</comment>
<dbReference type="Proteomes" id="UP000821865">
    <property type="component" value="Chromosome 5"/>
</dbReference>
<reference evidence="1" key="1">
    <citation type="submission" date="2020-05" db="EMBL/GenBank/DDBJ databases">
        <title>Large-scale comparative analyses of tick genomes elucidate their genetic diversity and vector capacities.</title>
        <authorList>
            <person name="Jia N."/>
            <person name="Wang J."/>
            <person name="Shi W."/>
            <person name="Du L."/>
            <person name="Sun Y."/>
            <person name="Zhan W."/>
            <person name="Jiang J."/>
            <person name="Wang Q."/>
            <person name="Zhang B."/>
            <person name="Ji P."/>
            <person name="Sakyi L.B."/>
            <person name="Cui X."/>
            <person name="Yuan T."/>
            <person name="Jiang B."/>
            <person name="Yang W."/>
            <person name="Lam T.T.-Y."/>
            <person name="Chang Q."/>
            <person name="Ding S."/>
            <person name="Wang X."/>
            <person name="Zhu J."/>
            <person name="Ruan X."/>
            <person name="Zhao L."/>
            <person name="Wei J."/>
            <person name="Que T."/>
            <person name="Du C."/>
            <person name="Cheng J."/>
            <person name="Dai P."/>
            <person name="Han X."/>
            <person name="Huang E."/>
            <person name="Gao Y."/>
            <person name="Liu J."/>
            <person name="Shao H."/>
            <person name="Ye R."/>
            <person name="Li L."/>
            <person name="Wei W."/>
            <person name="Wang X."/>
            <person name="Wang C."/>
            <person name="Yang T."/>
            <person name="Huo Q."/>
            <person name="Li W."/>
            <person name="Guo W."/>
            <person name="Chen H."/>
            <person name="Zhou L."/>
            <person name="Ni X."/>
            <person name="Tian J."/>
            <person name="Zhou Y."/>
            <person name="Sheng Y."/>
            <person name="Liu T."/>
            <person name="Pan Y."/>
            <person name="Xia L."/>
            <person name="Li J."/>
            <person name="Zhao F."/>
            <person name="Cao W."/>
        </authorList>
    </citation>
    <scope>NUCLEOTIDE SEQUENCE</scope>
    <source>
        <strain evidence="1">Dsil-2018</strain>
    </source>
</reference>
<dbReference type="EMBL" id="CM023474">
    <property type="protein sequence ID" value="KAH7949364.1"/>
    <property type="molecule type" value="Genomic_DNA"/>
</dbReference>